<accession>A0A8J6N4R6</accession>
<dbReference type="Proteomes" id="UP000603545">
    <property type="component" value="Unassembled WGS sequence"/>
</dbReference>
<proteinExistence type="predicted"/>
<dbReference type="AlphaFoldDB" id="A0A8J6N4R6"/>
<evidence type="ECO:0000313" key="1">
    <source>
        <dbReference type="EMBL" id="MBC8199219.1"/>
    </source>
</evidence>
<dbReference type="EMBL" id="JACNLL010000041">
    <property type="protein sequence ID" value="MBC8199219.1"/>
    <property type="molecule type" value="Genomic_DNA"/>
</dbReference>
<sequence>MLQDAKNVQRGKVFMAARTKSQEGSLDEYIDFLSDNMELIEFVPSKRITYQFKL</sequence>
<protein>
    <submittedName>
        <fullName evidence="1">Uncharacterized protein</fullName>
    </submittedName>
</protein>
<organism evidence="1 2">
    <name type="scientific">Candidatus Desulfaltia bathyphila</name>
    <dbReference type="NCBI Taxonomy" id="2841697"/>
    <lineage>
        <taxon>Bacteria</taxon>
        <taxon>Pseudomonadati</taxon>
        <taxon>Thermodesulfobacteriota</taxon>
        <taxon>Desulfobacteria</taxon>
        <taxon>Desulfobacterales</taxon>
        <taxon>Desulfobacterales incertae sedis</taxon>
        <taxon>Candidatus Desulfaltia</taxon>
    </lineage>
</organism>
<gene>
    <name evidence="1" type="ORF">H8E80_04125</name>
</gene>
<evidence type="ECO:0000313" key="2">
    <source>
        <dbReference type="Proteomes" id="UP000603545"/>
    </source>
</evidence>
<reference evidence="1 2" key="1">
    <citation type="submission" date="2020-08" db="EMBL/GenBank/DDBJ databases">
        <title>Bridging the membrane lipid divide: bacteria of the FCB group superphylum have the potential to synthesize archaeal ether lipids.</title>
        <authorList>
            <person name="Villanueva L."/>
            <person name="Von Meijenfeldt F.A.B."/>
            <person name="Westbye A.B."/>
            <person name="Yadav S."/>
            <person name="Hopmans E.C."/>
            <person name="Dutilh B.E."/>
            <person name="Sinninghe Damste J.S."/>
        </authorList>
    </citation>
    <scope>NUCLEOTIDE SEQUENCE [LARGE SCALE GENOMIC DNA]</scope>
    <source>
        <strain evidence="1">NIOZ-UU82</strain>
    </source>
</reference>
<comment type="caution">
    <text evidence="1">The sequence shown here is derived from an EMBL/GenBank/DDBJ whole genome shotgun (WGS) entry which is preliminary data.</text>
</comment>
<name>A0A8J6N4R6_9BACT</name>